<accession>A0ACB9FZX9</accession>
<evidence type="ECO:0000313" key="2">
    <source>
        <dbReference type="Proteomes" id="UP001056120"/>
    </source>
</evidence>
<sequence length="103" mass="11570">MPASLARILKILAELKGVDCWEELLGGKLDEELVEEEEEEVEKVVDEEEEVGGDDDGGDSSGGGQTDERIEYEKVDGKKVETDFSMDRSRWFKPIEPVPEQLI</sequence>
<evidence type="ECO:0000313" key="1">
    <source>
        <dbReference type="EMBL" id="KAI3776753.1"/>
    </source>
</evidence>
<protein>
    <submittedName>
        <fullName evidence="1">Uncharacterized protein</fullName>
    </submittedName>
</protein>
<comment type="caution">
    <text evidence="1">The sequence shown here is derived from an EMBL/GenBank/DDBJ whole genome shotgun (WGS) entry which is preliminary data.</text>
</comment>
<dbReference type="EMBL" id="CM042032">
    <property type="protein sequence ID" value="KAI3776753.1"/>
    <property type="molecule type" value="Genomic_DNA"/>
</dbReference>
<organism evidence="1 2">
    <name type="scientific">Smallanthus sonchifolius</name>
    <dbReference type="NCBI Taxonomy" id="185202"/>
    <lineage>
        <taxon>Eukaryota</taxon>
        <taxon>Viridiplantae</taxon>
        <taxon>Streptophyta</taxon>
        <taxon>Embryophyta</taxon>
        <taxon>Tracheophyta</taxon>
        <taxon>Spermatophyta</taxon>
        <taxon>Magnoliopsida</taxon>
        <taxon>eudicotyledons</taxon>
        <taxon>Gunneridae</taxon>
        <taxon>Pentapetalae</taxon>
        <taxon>asterids</taxon>
        <taxon>campanulids</taxon>
        <taxon>Asterales</taxon>
        <taxon>Asteraceae</taxon>
        <taxon>Asteroideae</taxon>
        <taxon>Heliantheae alliance</taxon>
        <taxon>Millerieae</taxon>
        <taxon>Smallanthus</taxon>
    </lineage>
</organism>
<reference evidence="1 2" key="2">
    <citation type="journal article" date="2022" name="Mol. Ecol. Resour.">
        <title>The genomes of chicory, endive, great burdock and yacon provide insights into Asteraceae paleo-polyploidization history and plant inulin production.</title>
        <authorList>
            <person name="Fan W."/>
            <person name="Wang S."/>
            <person name="Wang H."/>
            <person name="Wang A."/>
            <person name="Jiang F."/>
            <person name="Liu H."/>
            <person name="Zhao H."/>
            <person name="Xu D."/>
            <person name="Zhang Y."/>
        </authorList>
    </citation>
    <scope>NUCLEOTIDE SEQUENCE [LARGE SCALE GENOMIC DNA]</scope>
    <source>
        <strain evidence="2">cv. Yunnan</strain>
        <tissue evidence="1">Leaves</tissue>
    </source>
</reference>
<gene>
    <name evidence="1" type="ORF">L1987_46542</name>
</gene>
<keyword evidence="2" id="KW-1185">Reference proteome</keyword>
<dbReference type="Proteomes" id="UP001056120">
    <property type="component" value="Linkage Group LG15"/>
</dbReference>
<name>A0ACB9FZX9_9ASTR</name>
<proteinExistence type="predicted"/>
<reference evidence="2" key="1">
    <citation type="journal article" date="2022" name="Mol. Ecol. Resour.">
        <title>The genomes of chicory, endive, great burdock and yacon provide insights into Asteraceae palaeo-polyploidization history and plant inulin production.</title>
        <authorList>
            <person name="Fan W."/>
            <person name="Wang S."/>
            <person name="Wang H."/>
            <person name="Wang A."/>
            <person name="Jiang F."/>
            <person name="Liu H."/>
            <person name="Zhao H."/>
            <person name="Xu D."/>
            <person name="Zhang Y."/>
        </authorList>
    </citation>
    <scope>NUCLEOTIDE SEQUENCE [LARGE SCALE GENOMIC DNA]</scope>
    <source>
        <strain evidence="2">cv. Yunnan</strain>
    </source>
</reference>